<feature type="compositionally biased region" description="Low complexity" evidence="2">
    <location>
        <begin position="16"/>
        <end position="31"/>
    </location>
</feature>
<dbReference type="InterPro" id="IPR026876">
    <property type="entry name" value="Fn3_assoc_repeat"/>
</dbReference>
<evidence type="ECO:0000259" key="4">
    <source>
        <dbReference type="Pfam" id="PF26342"/>
    </source>
</evidence>
<dbReference type="STRING" id="394096.DB31_1229"/>
<dbReference type="Proteomes" id="UP000028725">
    <property type="component" value="Unassembled WGS sequence"/>
</dbReference>
<feature type="domain" description="GH29D-like beta-sandwich" evidence="3">
    <location>
        <begin position="687"/>
        <end position="757"/>
    </location>
</feature>
<feature type="compositionally biased region" description="Polar residues" evidence="2">
    <location>
        <begin position="1"/>
        <end position="15"/>
    </location>
</feature>
<evidence type="ECO:0000259" key="3">
    <source>
        <dbReference type="Pfam" id="PF13290"/>
    </source>
</evidence>
<feature type="domain" description="TP-1001-like C-terminal" evidence="4">
    <location>
        <begin position="1168"/>
        <end position="1366"/>
    </location>
</feature>
<gene>
    <name evidence="5" type="ORF">DB31_1229</name>
</gene>
<keyword evidence="6" id="KW-1185">Reference proteome</keyword>
<sequence length="1377" mass="137978">MTCTDSGSSGCSATHYTTDGSTPTDSSPSYSAPIALSSNTTLKFFSVDGAGNKESVKTETYTFNIGNADTTAPTVTASPTGGTYTAAQSVTLSCDDGTGSGCASIRYTTDGTAPTASSTAYSAPIAIGANTTLKFIGIDNAGNTSAVSTETYVINLDTAAPTVTASPAGGTYNTAQTVTLTCADGSGSGCASIHYTTDDSAPTASSPAYSAPISIAANTTLKFIGIDNAGNTSAVSTETYVIDTAAPTVAASPAGGTYTTAQSVTLTCNDGSGTGCASIRYTTDGSTPTASSPAYSAPIAINANTTLKFIGIDNAGNTSAVGTETYVIDTAAPTVAANPAGGSYTSAQSVTLSCADGSGTGCASIRYTTDGSTPTASSPAYSAPISIAANTTLKFIGIDNAGNISSVRTETYVINIDTTPPTVTASPAGGTYTTAQSVTLSCNDGSGTGCASVHYTTDGSTPTAASATYTAPISVSANTTLKFIGIDNAGNTSTVRTETYVIDTVAPTVAANPAGGTYTTAQSVTLSCSDGTGTGCASTRYTTDGSTPTASSPAYSTPISISANTTLKFIGIDNAGNTSAVGTETYVINLDTTPPTVTANPAGGTYTTAQSVTLSCNDGSGSGCASIRYTTDGSTPTASSPAYSTPVSISANTTLKFIGIDNAGNTSTVSTETYVIDTVAPTVTASPAGGTYTSAQTVTLSCNDGTGTGCASIRYTTDGSTPTASSPAYSTPIAINANTALKFIGIDNAGNSSAVRTETYVINLDTTPPTTTASPAGGTYTTAQSVTLTCNDGSGSGCASIYYTVDGSTPNTGSPRYTAPIAISVTTTLKFYAVDAAGNAETVKTQQYSIGSTSANTSAQIAAVRTATNGSGLNLTITQALVTYIKPLVGSATSDPAGFFLQAEQTGPAIFVAVDPASLTPVPSVGDRVSLTVTTKGTTSGMPRATAISGFTRASSGEPVESLRADVTTVDVPTNLASYDSELISISGTLSTNFVASGTGHVSSNMLTVGYPSGSALQFRLPTTLQQQLQDQFELVKDCSVTVNAPLWRFNANAQPSAWVLGDISILGCPAPKVVSAVVQNATTVVVQFDRRIAPASVQANGSQFTFNNGLSATGATVQDREVLLNTVAQTGGQSYTVTVSASVTDTLGTGVSSTANTATFTGYLAPAVLRITEVAPNIALAKDLVELVVLQGGTVSGFTLVQDSTTVLATFPAVHVATGDIIVVHSTPGGSADGPGSETTAKNQYPKATYSANYDDAWDFHGTTTPITFSSRIIRVKNAQGVTQDAVPFASTSGSQPGGFPAQLQAIQAEGLWLPADCGGALCSTTSTPTAAQVSVLWDGVTNTTATTVRRVSASDTNTASDWAVGPGSFGVVPNP</sequence>
<feature type="domain" description="GH29D-like beta-sandwich" evidence="3">
    <location>
        <begin position="79"/>
        <end position="149"/>
    </location>
</feature>
<dbReference type="Pfam" id="PF26342">
    <property type="entry name" value="TP_1001_2nd"/>
    <property type="match status" value="1"/>
</dbReference>
<proteinExistence type="predicted"/>
<organism evidence="5 6">
    <name type="scientific">Hyalangium minutum</name>
    <dbReference type="NCBI Taxonomy" id="394096"/>
    <lineage>
        <taxon>Bacteria</taxon>
        <taxon>Pseudomonadati</taxon>
        <taxon>Myxococcota</taxon>
        <taxon>Myxococcia</taxon>
        <taxon>Myxococcales</taxon>
        <taxon>Cystobacterineae</taxon>
        <taxon>Archangiaceae</taxon>
        <taxon>Hyalangium</taxon>
    </lineage>
</organism>
<dbReference type="PATRIC" id="fig|394096.3.peg.5569"/>
<accession>A0A085WEQ1</accession>
<protein>
    <submittedName>
        <fullName evidence="5">Uncharacterized protein</fullName>
    </submittedName>
</protein>
<evidence type="ECO:0000313" key="5">
    <source>
        <dbReference type="EMBL" id="KFE66164.1"/>
    </source>
</evidence>
<feature type="domain" description="GH29D-like beta-sandwich" evidence="3">
    <location>
        <begin position="167"/>
        <end position="237"/>
    </location>
</feature>
<feature type="domain" description="GH29D-like beta-sandwich" evidence="3">
    <location>
        <begin position="601"/>
        <end position="671"/>
    </location>
</feature>
<feature type="region of interest" description="Disordered" evidence="2">
    <location>
        <begin position="1"/>
        <end position="32"/>
    </location>
</feature>
<evidence type="ECO:0000256" key="1">
    <source>
        <dbReference type="ARBA" id="ARBA00022729"/>
    </source>
</evidence>
<dbReference type="Pfam" id="PF13287">
    <property type="entry name" value="Fn3_assoc"/>
    <property type="match status" value="1"/>
</dbReference>
<evidence type="ECO:0000256" key="2">
    <source>
        <dbReference type="SAM" id="MobiDB-lite"/>
    </source>
</evidence>
<dbReference type="InterPro" id="IPR058683">
    <property type="entry name" value="TP_1001-like_C"/>
</dbReference>
<keyword evidence="1" id="KW-0732">Signal</keyword>
<feature type="domain" description="GH29D-like beta-sandwich" evidence="3">
    <location>
        <begin position="513"/>
        <end position="583"/>
    </location>
</feature>
<feature type="domain" description="GH29D-like beta-sandwich" evidence="3">
    <location>
        <begin position="253"/>
        <end position="323"/>
    </location>
</feature>
<comment type="caution">
    <text evidence="5">The sequence shown here is derived from an EMBL/GenBank/DDBJ whole genome shotgun (WGS) entry which is preliminary data.</text>
</comment>
<evidence type="ECO:0000313" key="6">
    <source>
        <dbReference type="Proteomes" id="UP000028725"/>
    </source>
</evidence>
<name>A0A085WEQ1_9BACT</name>
<feature type="domain" description="GH29D-like beta-sandwich" evidence="3">
    <location>
        <begin position="775"/>
        <end position="845"/>
    </location>
</feature>
<reference evidence="5 6" key="1">
    <citation type="submission" date="2014-04" db="EMBL/GenBank/DDBJ databases">
        <title>Genome assembly of Hyalangium minutum DSM 14724.</title>
        <authorList>
            <person name="Sharma G."/>
            <person name="Subramanian S."/>
        </authorList>
    </citation>
    <scope>NUCLEOTIDE SEQUENCE [LARGE SCALE GENOMIC DNA]</scope>
    <source>
        <strain evidence="5 6">DSM 14724</strain>
    </source>
</reference>
<dbReference type="InterPro" id="IPR059177">
    <property type="entry name" value="GH29D-like_dom"/>
</dbReference>
<dbReference type="Gene3D" id="2.60.40.1220">
    <property type="match status" value="1"/>
</dbReference>
<dbReference type="Pfam" id="PF13290">
    <property type="entry name" value="CHB_HEX_C_1"/>
    <property type="match status" value="9"/>
</dbReference>
<feature type="domain" description="GH29D-like beta-sandwich" evidence="3">
    <location>
        <begin position="427"/>
        <end position="497"/>
    </location>
</feature>
<dbReference type="InterPro" id="IPR014755">
    <property type="entry name" value="Cu-Rt/internalin_Ig-like"/>
</dbReference>
<dbReference type="EMBL" id="JMCB01000011">
    <property type="protein sequence ID" value="KFE66164.1"/>
    <property type="molecule type" value="Genomic_DNA"/>
</dbReference>
<feature type="domain" description="GH29D-like beta-sandwich" evidence="3">
    <location>
        <begin position="339"/>
        <end position="408"/>
    </location>
</feature>